<dbReference type="EMBL" id="JADLZT010000002">
    <property type="protein sequence ID" value="MBF6023174.1"/>
    <property type="molecule type" value="Genomic_DNA"/>
</dbReference>
<evidence type="ECO:0000256" key="1">
    <source>
        <dbReference type="ARBA" id="ARBA00010716"/>
    </source>
</evidence>
<evidence type="ECO:0000256" key="4">
    <source>
        <dbReference type="ARBA" id="ARBA00023277"/>
    </source>
</evidence>
<organism evidence="7 8">
    <name type="scientific">Lysobacter niastensis</name>
    <dbReference type="NCBI Taxonomy" id="380629"/>
    <lineage>
        <taxon>Bacteria</taxon>
        <taxon>Pseudomonadati</taxon>
        <taxon>Pseudomonadota</taxon>
        <taxon>Gammaproteobacteria</taxon>
        <taxon>Lysobacterales</taxon>
        <taxon>Lysobacteraceae</taxon>
        <taxon>Lysobacter</taxon>
    </lineage>
</organism>
<reference evidence="7 8" key="1">
    <citation type="submission" date="2020-11" db="EMBL/GenBank/DDBJ databases">
        <title>Draft Genome Sequence and Secondary Metabolite Biosynthetic Potential of the Lysobacter niastensis Type strain DSM 18481.</title>
        <authorList>
            <person name="Turrini P."/>
            <person name="Artuso I."/>
            <person name="Tescari M."/>
            <person name="Lugli G.A."/>
            <person name="Frangipani E."/>
            <person name="Ventura M."/>
            <person name="Visca P."/>
        </authorList>
    </citation>
    <scope>NUCLEOTIDE SEQUENCE [LARGE SCALE GENOMIC DNA]</scope>
    <source>
        <strain evidence="7 8">DSM 18481</strain>
    </source>
</reference>
<dbReference type="CDD" id="cd00854">
    <property type="entry name" value="NagA"/>
    <property type="match status" value="1"/>
</dbReference>
<dbReference type="InterPro" id="IPR011059">
    <property type="entry name" value="Metal-dep_hydrolase_composite"/>
</dbReference>
<evidence type="ECO:0000259" key="6">
    <source>
        <dbReference type="Pfam" id="PF01979"/>
    </source>
</evidence>
<feature type="domain" description="Amidohydrolase-related" evidence="6">
    <location>
        <begin position="52"/>
        <end position="366"/>
    </location>
</feature>
<dbReference type="GO" id="GO:0008448">
    <property type="term" value="F:N-acetylglucosamine-6-phosphate deacetylase activity"/>
    <property type="evidence" value="ECO:0007669"/>
    <property type="project" value="UniProtKB-EC"/>
</dbReference>
<evidence type="ECO:0000313" key="7">
    <source>
        <dbReference type="EMBL" id="MBF6023174.1"/>
    </source>
</evidence>
<protein>
    <submittedName>
        <fullName evidence="7">N-acetylglucosamine-6-phosphate deacetylase</fullName>
        <ecNumber evidence="7">3.5.1.25</ecNumber>
    </submittedName>
</protein>
<dbReference type="PANTHER" id="PTHR11113">
    <property type="entry name" value="N-ACETYLGLUCOSAMINE-6-PHOSPHATE DEACETYLASE"/>
    <property type="match status" value="1"/>
</dbReference>
<dbReference type="InterPro" id="IPR003764">
    <property type="entry name" value="GlcNAc_6-P_deAcase"/>
</dbReference>
<dbReference type="Proteomes" id="UP001429984">
    <property type="component" value="Unassembled WGS sequence"/>
</dbReference>
<dbReference type="InterPro" id="IPR032466">
    <property type="entry name" value="Metal_Hydrolase"/>
</dbReference>
<proteinExistence type="inferred from homology"/>
<evidence type="ECO:0000256" key="3">
    <source>
        <dbReference type="ARBA" id="ARBA00022801"/>
    </source>
</evidence>
<dbReference type="SUPFAM" id="SSF51556">
    <property type="entry name" value="Metallo-dependent hydrolases"/>
    <property type="match status" value="1"/>
</dbReference>
<evidence type="ECO:0000256" key="2">
    <source>
        <dbReference type="ARBA" id="ARBA00022723"/>
    </source>
</evidence>
<gene>
    <name evidence="7" type="primary">nagA</name>
    <name evidence="7" type="ORF">IU514_03935</name>
</gene>
<dbReference type="RefSeq" id="WP_194929770.1">
    <property type="nucleotide sequence ID" value="NZ_JADLZT010000002.1"/>
</dbReference>
<evidence type="ECO:0000256" key="5">
    <source>
        <dbReference type="PIRNR" id="PIRNR038994"/>
    </source>
</evidence>
<comment type="similarity">
    <text evidence="1 5">Belongs to the metallo-dependent hydrolases superfamily. NagA family.</text>
</comment>
<dbReference type="SUPFAM" id="SSF51338">
    <property type="entry name" value="Composite domain of metallo-dependent hydrolases"/>
    <property type="match status" value="1"/>
</dbReference>
<dbReference type="InterPro" id="IPR006680">
    <property type="entry name" value="Amidohydro-rel"/>
</dbReference>
<accession>A0ABS0B839</accession>
<dbReference type="EC" id="3.5.1.25" evidence="7"/>
<keyword evidence="2" id="KW-0479">Metal-binding</keyword>
<dbReference type="PANTHER" id="PTHR11113:SF14">
    <property type="entry name" value="N-ACETYLGLUCOSAMINE-6-PHOSPHATE DEACETYLASE"/>
    <property type="match status" value="1"/>
</dbReference>
<keyword evidence="4 5" id="KW-0119">Carbohydrate metabolism</keyword>
<dbReference type="PIRSF" id="PIRSF038994">
    <property type="entry name" value="NagA"/>
    <property type="match status" value="1"/>
</dbReference>
<dbReference type="Pfam" id="PF01979">
    <property type="entry name" value="Amidohydro_1"/>
    <property type="match status" value="1"/>
</dbReference>
<keyword evidence="8" id="KW-1185">Reference proteome</keyword>
<dbReference type="Gene3D" id="3.20.20.140">
    <property type="entry name" value="Metal-dependent hydrolases"/>
    <property type="match status" value="1"/>
</dbReference>
<keyword evidence="3 5" id="KW-0378">Hydrolase</keyword>
<dbReference type="Gene3D" id="2.30.40.10">
    <property type="entry name" value="Urease, subunit C, domain 1"/>
    <property type="match status" value="1"/>
</dbReference>
<sequence length="382" mass="40428">MTRTLAFHNGPVLTERGFEYDLSVLVEDGHIVAVVPGEPPKGCESIDLQGRYLVPGFIDTQVNGGGDVLFNDEPTVDGLRRIAQAHRKYGTTGLMPTLISDDVAVMCRAIAATREAIAQGVPGILGIHLEGPYLNAARKGVHDPSKFHTPDGGELDMVTALGRDGVTMLTLAPERFEEATLRELTKRGVILAAGHTAASYEQLRDGFAAGIRGVTHLFNAMTPMGSREPGAVGAALENPDAWCGLIVDGYHVHDATLRVAIAARPRGKMMLVTDAMPPVGGERESFELYGVPMICRDGQCTTADGTLAGSALDMASAVRNTVQRLGLPLEEACRMASTYPADFLGLGSELGRIAPGCRADLVMLDDTLQVQGSWIAGEGPAA</sequence>
<dbReference type="NCBIfam" id="TIGR00221">
    <property type="entry name" value="nagA"/>
    <property type="match status" value="1"/>
</dbReference>
<comment type="caution">
    <text evidence="7">The sequence shown here is derived from an EMBL/GenBank/DDBJ whole genome shotgun (WGS) entry which is preliminary data.</text>
</comment>
<evidence type="ECO:0000313" key="8">
    <source>
        <dbReference type="Proteomes" id="UP001429984"/>
    </source>
</evidence>
<name>A0ABS0B839_9GAMM</name>